<dbReference type="GO" id="GO:0032259">
    <property type="term" value="P:methylation"/>
    <property type="evidence" value="ECO:0007669"/>
    <property type="project" value="UniProtKB-KW"/>
</dbReference>
<dbReference type="InterPro" id="IPR003616">
    <property type="entry name" value="Post-SET_dom"/>
</dbReference>
<dbReference type="InterPro" id="IPR053201">
    <property type="entry name" value="Flavunoidine_N-MTase"/>
</dbReference>
<keyword evidence="4" id="KW-0489">Methyltransferase</keyword>
<dbReference type="SUPFAM" id="SSF82199">
    <property type="entry name" value="SET domain"/>
    <property type="match status" value="1"/>
</dbReference>
<evidence type="ECO:0000259" key="3">
    <source>
        <dbReference type="PROSITE" id="PS50868"/>
    </source>
</evidence>
<reference evidence="5" key="1">
    <citation type="submission" date="2017-06" db="EMBL/GenBank/DDBJ databases">
        <authorList>
            <person name="Furmanczyk E.M."/>
        </authorList>
    </citation>
    <scope>NUCLEOTIDE SEQUENCE [LARGE SCALE GENOMIC DNA]</scope>
    <source>
        <strain evidence="5">AP3_16</strain>
    </source>
</reference>
<dbReference type="InterPro" id="IPR046341">
    <property type="entry name" value="SET_dom_sf"/>
</dbReference>
<dbReference type="PANTHER" id="PTHR12350:SF19">
    <property type="entry name" value="SET DOMAIN-CONTAINING PROTEIN"/>
    <property type="match status" value="1"/>
</dbReference>
<evidence type="ECO:0000256" key="1">
    <source>
        <dbReference type="ARBA" id="ARBA00022679"/>
    </source>
</evidence>
<sequence length="174" mass="19884">MKADALRKSPAPPPQGVYPFVELPPHLGYPTLADFEILSNDQGTPMAAAALREFPRISRICRVSGHLLPCRGRHTRQLARDIHVHDPHFCGLLRHSCDPNVFLDMSELWLWALKDIQKGDWLSMDYAATEDKLLRQFACRCGSYNCRGWITGFDEAPNADGQLFLQQWRRQSPR</sequence>
<dbReference type="Gene3D" id="2.170.270.10">
    <property type="entry name" value="SET domain"/>
    <property type="match status" value="1"/>
</dbReference>
<dbReference type="PROSITE" id="PS50868">
    <property type="entry name" value="POST_SET"/>
    <property type="match status" value="1"/>
</dbReference>
<dbReference type="GO" id="GO:0008168">
    <property type="term" value="F:methyltransferase activity"/>
    <property type="evidence" value="ECO:0007669"/>
    <property type="project" value="UniProtKB-KW"/>
</dbReference>
<gene>
    <name evidence="4" type="ORF">CD175_14310</name>
</gene>
<dbReference type="EMBL" id="NIRS01000003">
    <property type="protein sequence ID" value="PPK38958.1"/>
    <property type="molecule type" value="Genomic_DNA"/>
</dbReference>
<organism evidence="4 5">
    <name type="scientific">Pseudomonas laurylsulfatiphila</name>
    <dbReference type="NCBI Taxonomy" id="2011015"/>
    <lineage>
        <taxon>Bacteria</taxon>
        <taxon>Pseudomonadati</taxon>
        <taxon>Pseudomonadota</taxon>
        <taxon>Gammaproteobacteria</taxon>
        <taxon>Pseudomonadales</taxon>
        <taxon>Pseudomonadaceae</taxon>
        <taxon>Pseudomonas</taxon>
    </lineage>
</organism>
<proteinExistence type="predicted"/>
<feature type="domain" description="Post-SET" evidence="3">
    <location>
        <begin position="135"/>
        <end position="151"/>
    </location>
</feature>
<keyword evidence="2" id="KW-0949">S-adenosyl-L-methionine</keyword>
<accession>A0A2S6FNE2</accession>
<dbReference type="RefSeq" id="WP_104449418.1">
    <property type="nucleotide sequence ID" value="NZ_JBLZZR010000194.1"/>
</dbReference>
<name>A0A2S6FNE2_9PSED</name>
<evidence type="ECO:0000256" key="2">
    <source>
        <dbReference type="ARBA" id="ARBA00022691"/>
    </source>
</evidence>
<keyword evidence="1 4" id="KW-0808">Transferase</keyword>
<evidence type="ECO:0000313" key="4">
    <source>
        <dbReference type="EMBL" id="PPK38958.1"/>
    </source>
</evidence>
<dbReference type="InterPro" id="IPR001214">
    <property type="entry name" value="SET_dom"/>
</dbReference>
<comment type="caution">
    <text evidence="4">The sequence shown here is derived from an EMBL/GenBank/DDBJ whole genome shotgun (WGS) entry which is preliminary data.</text>
</comment>
<keyword evidence="5" id="KW-1185">Reference proteome</keyword>
<dbReference type="AlphaFoldDB" id="A0A2S6FNE2"/>
<dbReference type="Proteomes" id="UP000238541">
    <property type="component" value="Unassembled WGS sequence"/>
</dbReference>
<evidence type="ECO:0000313" key="5">
    <source>
        <dbReference type="Proteomes" id="UP000238541"/>
    </source>
</evidence>
<dbReference type="PANTHER" id="PTHR12350">
    <property type="entry name" value="HISTONE-LYSINE N-METHYLTRANSFERASE-RELATED"/>
    <property type="match status" value="1"/>
</dbReference>
<protein>
    <submittedName>
        <fullName evidence="4">Lysine methyltransferase</fullName>
    </submittedName>
</protein>
<dbReference type="Pfam" id="PF00856">
    <property type="entry name" value="SET"/>
    <property type="match status" value="1"/>
</dbReference>